<dbReference type="EC" id="3.6.3.41" evidence="8"/>
<dbReference type="InterPro" id="IPR003439">
    <property type="entry name" value="ABC_transporter-like_ATP-bd"/>
</dbReference>
<dbReference type="PANTHER" id="PTHR43499:SF1">
    <property type="entry name" value="ABC TRANSPORTER I FAMILY MEMBER 1"/>
    <property type="match status" value="1"/>
</dbReference>
<evidence type="ECO:0000313" key="9">
    <source>
        <dbReference type="Proteomes" id="UP000274661"/>
    </source>
</evidence>
<name>A0A429V6L6_9SPHN</name>
<dbReference type="PANTHER" id="PTHR43499">
    <property type="entry name" value="ABC TRANSPORTER I FAMILY MEMBER 1"/>
    <property type="match status" value="1"/>
</dbReference>
<dbReference type="RefSeq" id="WP_126717419.1">
    <property type="nucleotide sequence ID" value="NZ_RWJF01000001.1"/>
</dbReference>
<dbReference type="Gene3D" id="3.40.50.300">
    <property type="entry name" value="P-loop containing nucleotide triphosphate hydrolases"/>
    <property type="match status" value="1"/>
</dbReference>
<sequence>MSPLLRFADVALERGGRRLFEQIDLVVGSGDALLVTGPNGAGKSSLLRLAAGLLEPDEGEVQRQAALSLADDALALDRELPLARALSFWAGLDGGVERLAATLDAFALTALADVPVRMLSSGQARRARLARVAASGAPLWLLDEPLNGLDAASVGLLDLAIARHRRQGGAVVVASHLPLAGNGWRSLEIGR</sequence>
<dbReference type="GO" id="GO:0016887">
    <property type="term" value="F:ATP hydrolysis activity"/>
    <property type="evidence" value="ECO:0007669"/>
    <property type="project" value="InterPro"/>
</dbReference>
<evidence type="ECO:0000259" key="7">
    <source>
        <dbReference type="PROSITE" id="PS50893"/>
    </source>
</evidence>
<dbReference type="PROSITE" id="PS50893">
    <property type="entry name" value="ABC_TRANSPORTER_2"/>
    <property type="match status" value="1"/>
</dbReference>
<keyword evidence="5" id="KW-1278">Translocase</keyword>
<gene>
    <name evidence="8" type="primary">ccmA</name>
    <name evidence="8" type="ORF">HMF7854_01065</name>
</gene>
<dbReference type="SUPFAM" id="SSF52540">
    <property type="entry name" value="P-loop containing nucleoside triphosphate hydrolases"/>
    <property type="match status" value="1"/>
</dbReference>
<feature type="domain" description="ABC transporter" evidence="7">
    <location>
        <begin position="5"/>
        <end position="189"/>
    </location>
</feature>
<dbReference type="GO" id="GO:0017004">
    <property type="term" value="P:cytochrome complex assembly"/>
    <property type="evidence" value="ECO:0007669"/>
    <property type="project" value="UniProtKB-KW"/>
</dbReference>
<keyword evidence="1" id="KW-0813">Transport</keyword>
<keyword evidence="6" id="KW-0472">Membrane</keyword>
<dbReference type="PROSITE" id="PS00211">
    <property type="entry name" value="ABC_TRANSPORTER_1"/>
    <property type="match status" value="1"/>
</dbReference>
<dbReference type="AlphaFoldDB" id="A0A429V6L6"/>
<keyword evidence="9" id="KW-1185">Reference proteome</keyword>
<dbReference type="GO" id="GO:0022857">
    <property type="term" value="F:transmembrane transporter activity"/>
    <property type="evidence" value="ECO:0007669"/>
    <property type="project" value="InterPro"/>
</dbReference>
<keyword evidence="8" id="KW-0378">Hydrolase</keyword>
<evidence type="ECO:0000256" key="1">
    <source>
        <dbReference type="ARBA" id="ARBA00022448"/>
    </source>
</evidence>
<dbReference type="EMBL" id="RWJF01000001">
    <property type="protein sequence ID" value="RST29578.1"/>
    <property type="molecule type" value="Genomic_DNA"/>
</dbReference>
<evidence type="ECO:0000256" key="2">
    <source>
        <dbReference type="ARBA" id="ARBA00022741"/>
    </source>
</evidence>
<dbReference type="OrthoDB" id="9800654at2"/>
<comment type="caution">
    <text evidence="8">The sequence shown here is derived from an EMBL/GenBank/DDBJ whole genome shotgun (WGS) entry which is preliminary data.</text>
</comment>
<organism evidence="8 9">
    <name type="scientific">Sphingomonas ginkgonis</name>
    <dbReference type="NCBI Taxonomy" id="2315330"/>
    <lineage>
        <taxon>Bacteria</taxon>
        <taxon>Pseudomonadati</taxon>
        <taxon>Pseudomonadota</taxon>
        <taxon>Alphaproteobacteria</taxon>
        <taxon>Sphingomonadales</taxon>
        <taxon>Sphingomonadaceae</taxon>
        <taxon>Sphingomonas</taxon>
    </lineage>
</organism>
<evidence type="ECO:0000313" key="8">
    <source>
        <dbReference type="EMBL" id="RST29578.1"/>
    </source>
</evidence>
<dbReference type="Proteomes" id="UP000274661">
    <property type="component" value="Unassembled WGS sequence"/>
</dbReference>
<dbReference type="NCBIfam" id="TIGR01189">
    <property type="entry name" value="ccmA"/>
    <property type="match status" value="1"/>
</dbReference>
<dbReference type="InterPro" id="IPR017871">
    <property type="entry name" value="ABC_transporter-like_CS"/>
</dbReference>
<dbReference type="InterPro" id="IPR005895">
    <property type="entry name" value="ABC_transptr_haem_export_CcmA"/>
</dbReference>
<evidence type="ECO:0000256" key="4">
    <source>
        <dbReference type="ARBA" id="ARBA00022840"/>
    </source>
</evidence>
<reference evidence="8 9" key="1">
    <citation type="submission" date="2018-12" db="EMBL/GenBank/DDBJ databases">
        <title>Sphingomonas sp. HMF7854 Genome sequencing and assembly.</title>
        <authorList>
            <person name="Cha I."/>
            <person name="Kang H."/>
            <person name="Kim H."/>
            <person name="Kang J."/>
            <person name="Joh K."/>
        </authorList>
    </citation>
    <scope>NUCLEOTIDE SEQUENCE [LARGE SCALE GENOMIC DNA]</scope>
    <source>
        <strain evidence="8 9">HMF7854</strain>
    </source>
</reference>
<keyword evidence="2" id="KW-0547">Nucleotide-binding</keyword>
<dbReference type="SMART" id="SM00382">
    <property type="entry name" value="AAA"/>
    <property type="match status" value="1"/>
</dbReference>
<dbReference type="GO" id="GO:0005524">
    <property type="term" value="F:ATP binding"/>
    <property type="evidence" value="ECO:0007669"/>
    <property type="project" value="UniProtKB-KW"/>
</dbReference>
<accession>A0A429V6L6</accession>
<keyword evidence="4 8" id="KW-0067">ATP-binding</keyword>
<protein>
    <submittedName>
        <fullName evidence="8">Heme ABC exporter ATP-binding protein CcmA</fullName>
        <ecNumber evidence="8">3.6.3.41</ecNumber>
    </submittedName>
</protein>
<dbReference type="InterPro" id="IPR027417">
    <property type="entry name" value="P-loop_NTPase"/>
</dbReference>
<dbReference type="InterPro" id="IPR003593">
    <property type="entry name" value="AAA+_ATPase"/>
</dbReference>
<dbReference type="Pfam" id="PF00005">
    <property type="entry name" value="ABC_tran"/>
    <property type="match status" value="1"/>
</dbReference>
<proteinExistence type="predicted"/>
<keyword evidence="3" id="KW-0201">Cytochrome c-type biogenesis</keyword>
<evidence type="ECO:0000256" key="3">
    <source>
        <dbReference type="ARBA" id="ARBA00022748"/>
    </source>
</evidence>
<evidence type="ECO:0000256" key="6">
    <source>
        <dbReference type="ARBA" id="ARBA00023136"/>
    </source>
</evidence>
<evidence type="ECO:0000256" key="5">
    <source>
        <dbReference type="ARBA" id="ARBA00022967"/>
    </source>
</evidence>